<dbReference type="Gene3D" id="1.20.120.1560">
    <property type="match status" value="1"/>
</dbReference>
<evidence type="ECO:0000313" key="5">
    <source>
        <dbReference type="EMBL" id="HIV08501.1"/>
    </source>
</evidence>
<evidence type="ECO:0000259" key="4">
    <source>
        <dbReference type="PROSITE" id="PS51987"/>
    </source>
</evidence>
<feature type="domain" description="GS catalytic" evidence="4">
    <location>
        <begin position="167"/>
        <end position="590"/>
    </location>
</feature>
<reference evidence="5" key="1">
    <citation type="submission" date="2020-10" db="EMBL/GenBank/DDBJ databases">
        <authorList>
            <person name="Gilroy R."/>
        </authorList>
    </citation>
    <scope>NUCLEOTIDE SEQUENCE</scope>
    <source>
        <strain evidence="5">35461</strain>
    </source>
</reference>
<feature type="domain" description="GS beta-grasp" evidence="3">
    <location>
        <begin position="62"/>
        <end position="155"/>
    </location>
</feature>
<dbReference type="GO" id="GO:0004356">
    <property type="term" value="F:glutamine synthetase activity"/>
    <property type="evidence" value="ECO:0007669"/>
    <property type="project" value="InterPro"/>
</dbReference>
<dbReference type="InterPro" id="IPR008147">
    <property type="entry name" value="Gln_synt_N"/>
</dbReference>
<dbReference type="PROSITE" id="PS51986">
    <property type="entry name" value="GS_BETA_GRASP"/>
    <property type="match status" value="1"/>
</dbReference>
<dbReference type="PROSITE" id="PS51987">
    <property type="entry name" value="GS_CATALYTIC"/>
    <property type="match status" value="1"/>
</dbReference>
<dbReference type="InterPro" id="IPR008146">
    <property type="entry name" value="Gln_synth_cat_dom"/>
</dbReference>
<dbReference type="Pfam" id="PF00120">
    <property type="entry name" value="Gln-synt_C"/>
    <property type="match status" value="1"/>
</dbReference>
<feature type="non-terminal residue" evidence="5">
    <location>
        <position position="684"/>
    </location>
</feature>
<dbReference type="PANTHER" id="PTHR42974:SF1">
    <property type="entry name" value="TYPE-3 GLUTAMINE SYNTHETASE"/>
    <property type="match status" value="1"/>
</dbReference>
<dbReference type="GO" id="GO:0006542">
    <property type="term" value="P:glutamine biosynthetic process"/>
    <property type="evidence" value="ECO:0007669"/>
    <property type="project" value="InterPro"/>
</dbReference>
<dbReference type="AlphaFoldDB" id="A0A9D1T216"/>
<gene>
    <name evidence="5" type="ORF">IAC79_00095</name>
</gene>
<name>A0A9D1T216_9BACT</name>
<accession>A0A9D1T216</accession>
<sequence length="684" mass="75212">MDDTKVDYGTDVFNEGTMREYLAKDTADKLLHTMRDHAPLDPAIANEVAHALKQWAMDRGATHFTHWFQPLTGSTAEKHDAFFEPTGVGQTLARFSGKNLIMGEPDASSFPSGGLRRTFEARGYTAWDVTSPAFIKRHANGATLCIPSLFCSYTGEALDKKTPLLRSMQALERAVRKLMACFGEPDGRVVCTLGPEQEYFLIDKAFWLKRPDLIQCGRTLFGAPPARHQQLEDHYFGSIKPRVLAFMEDVERELWRLGIPAKTRHNEVAPAQFELAPMFEELNLAIDHNMLTMETLRNVAERHGFVCLLHEKPFAGVNGSGKHNNWSVAYNGKNLLDPGQNPQENAIFLAVLASVIRAVDLHADILRAATAGAGNDHRLGANEAPPSIISIFLGDELAEVIGRIERGARAKGAHTAPLRIGIDTLPPLPRDATDRNRTSPFAFTGNKFEFRAPGSSHNCASVCMTLNTIVAESMETLAEAIAKLPKAKFNEGLQKIIQAVIKDHKRVIFNGDGYSEAWVKEAAKRGLPNLHTTPEALAPMLDPKNLALFDQAGVLRPTEMESRHGVFMEEYERKVLIEGKTALEMARSLIEPAATAEFGVVCKAVAAAKQAGVKEGTASVSDVARTLGRGLDALHRDCAELETALARDPADILTALGTLRATVDKLEEDVDDARWPLPKYRDML</sequence>
<dbReference type="Proteomes" id="UP000886845">
    <property type="component" value="Unassembled WGS sequence"/>
</dbReference>
<dbReference type="SMART" id="SM01230">
    <property type="entry name" value="Gln-synt_C"/>
    <property type="match status" value="1"/>
</dbReference>
<dbReference type="SUPFAM" id="SSF55931">
    <property type="entry name" value="Glutamine synthetase/guanido kinase"/>
    <property type="match status" value="1"/>
</dbReference>
<dbReference type="InterPro" id="IPR052725">
    <property type="entry name" value="GS_Type-3"/>
</dbReference>
<dbReference type="InterPro" id="IPR022147">
    <property type="entry name" value="GSIII_N"/>
</dbReference>
<reference evidence="5" key="2">
    <citation type="journal article" date="2021" name="PeerJ">
        <title>Extensive microbial diversity within the chicken gut microbiome revealed by metagenomics and culture.</title>
        <authorList>
            <person name="Gilroy R."/>
            <person name="Ravi A."/>
            <person name="Getino M."/>
            <person name="Pursley I."/>
            <person name="Horton D.L."/>
            <person name="Alikhan N.F."/>
            <person name="Baker D."/>
            <person name="Gharbi K."/>
            <person name="Hall N."/>
            <person name="Watson M."/>
            <person name="Adriaenssens E.M."/>
            <person name="Foster-Nyarko E."/>
            <person name="Jarju S."/>
            <person name="Secka A."/>
            <person name="Antonio M."/>
            <person name="Oren A."/>
            <person name="Chaudhuri R.R."/>
            <person name="La Ragione R."/>
            <person name="Hildebrand F."/>
            <person name="Pallen M.J."/>
        </authorList>
    </citation>
    <scope>NUCLEOTIDE SEQUENCE</scope>
    <source>
        <strain evidence="5">35461</strain>
    </source>
</reference>
<dbReference type="Gene3D" id="3.30.590.10">
    <property type="entry name" value="Glutamine synthetase/guanido kinase, catalytic domain"/>
    <property type="match status" value="1"/>
</dbReference>
<comment type="caution">
    <text evidence="5">The sequence shown here is derived from an EMBL/GenBank/DDBJ whole genome shotgun (WGS) entry which is preliminary data.</text>
</comment>
<protein>
    <submittedName>
        <fullName evidence="5">Glutamine synthetase III</fullName>
    </submittedName>
</protein>
<dbReference type="Pfam" id="PF12437">
    <property type="entry name" value="GSIII_N"/>
    <property type="match status" value="1"/>
</dbReference>
<evidence type="ECO:0000256" key="1">
    <source>
        <dbReference type="PROSITE-ProRule" id="PRU01330"/>
    </source>
</evidence>
<dbReference type="PROSITE" id="PS00181">
    <property type="entry name" value="GLNA_ATP"/>
    <property type="match status" value="1"/>
</dbReference>
<proteinExistence type="inferred from homology"/>
<dbReference type="EMBL" id="DVOR01000004">
    <property type="protein sequence ID" value="HIV08501.1"/>
    <property type="molecule type" value="Genomic_DNA"/>
</dbReference>
<evidence type="ECO:0000256" key="2">
    <source>
        <dbReference type="RuleBase" id="RU000384"/>
    </source>
</evidence>
<evidence type="ECO:0000259" key="3">
    <source>
        <dbReference type="PROSITE" id="PS51986"/>
    </source>
</evidence>
<organism evidence="5 6">
    <name type="scientific">Candidatus Spyradenecus faecavium</name>
    <dbReference type="NCBI Taxonomy" id="2840947"/>
    <lineage>
        <taxon>Bacteria</taxon>
        <taxon>Pseudomonadati</taxon>
        <taxon>Lentisphaerota</taxon>
        <taxon>Lentisphaeria</taxon>
        <taxon>Lentisphaerales</taxon>
        <taxon>Lentisphaeraceae</taxon>
        <taxon>Lentisphaeraceae incertae sedis</taxon>
        <taxon>Candidatus Spyradenecus</taxon>
    </lineage>
</organism>
<evidence type="ECO:0000313" key="6">
    <source>
        <dbReference type="Proteomes" id="UP000886845"/>
    </source>
</evidence>
<comment type="similarity">
    <text evidence="1 2">Belongs to the glutamine synthetase family.</text>
</comment>
<dbReference type="Pfam" id="PF18318">
    <property type="entry name" value="Gln-synt_C-ter"/>
    <property type="match status" value="1"/>
</dbReference>
<dbReference type="InterPro" id="IPR027303">
    <property type="entry name" value="Gln_synth_gly_rich_site"/>
</dbReference>
<dbReference type="InterPro" id="IPR040577">
    <property type="entry name" value="Gln-synt_C"/>
</dbReference>
<dbReference type="PANTHER" id="PTHR42974">
    <property type="entry name" value="GLUTAMINE SYNTHETASE"/>
    <property type="match status" value="1"/>
</dbReference>
<dbReference type="InterPro" id="IPR014746">
    <property type="entry name" value="Gln_synth/guanido_kin_cat_dom"/>
</dbReference>